<organism evidence="2">
    <name type="scientific">Parvasolenaia rivularis</name>
    <dbReference type="NCBI Taxonomy" id="1491190"/>
    <lineage>
        <taxon>Eukaryota</taxon>
        <taxon>Metazoa</taxon>
        <taxon>Spiralia</taxon>
        <taxon>Lophotrochozoa</taxon>
        <taxon>Mollusca</taxon>
        <taxon>Bivalvia</taxon>
        <taxon>Autobranchia</taxon>
        <taxon>Heteroconchia</taxon>
        <taxon>Palaeoheterodonta</taxon>
        <taxon>Unionida</taxon>
        <taxon>Unionoidea</taxon>
        <taxon>Unionidae</taxon>
        <taxon>Gonideinae</taxon>
        <taxon>Parvasolenaia</taxon>
    </lineage>
</organism>
<dbReference type="AlphaFoldDB" id="A0A3G1GH04"/>
<dbReference type="EMBL" id="KY007142">
    <property type="protein sequence ID" value="APA19199.1"/>
    <property type="molecule type" value="Genomic_DNA"/>
</dbReference>
<evidence type="ECO:0000313" key="2">
    <source>
        <dbReference type="EMBL" id="APA19199.1"/>
    </source>
</evidence>
<sequence>MPQFSPMSWLLIALFLVGLVLCVYVSAWWTKFGHYSSVHSLKPYKCVCKLFSWGKSFKRGYSG</sequence>
<gene>
    <name evidence="2" type="primary">atp8</name>
</gene>
<proteinExistence type="predicted"/>
<keyword evidence="2" id="KW-0496">Mitochondrion</keyword>
<evidence type="ECO:0000256" key="1">
    <source>
        <dbReference type="SAM" id="SignalP"/>
    </source>
</evidence>
<name>A0A3G1GH04_9BIVA</name>
<accession>A0A3G1GH04</accession>
<feature type="signal peptide" evidence="1">
    <location>
        <begin position="1"/>
        <end position="22"/>
    </location>
</feature>
<geneLocation type="mitochondrion" evidence="2"/>
<reference evidence="2" key="1">
    <citation type="submission" date="2016-10" db="EMBL/GenBank/DDBJ databases">
        <title>Comparative analyses of the complete Maternally and Paternally Inherited mitochondrial genomes of the Endangered Freshwater Mussel Solenaia rivularis (Bivalvia: Unionidae) and phylogenetic analyses.</title>
        <authorList>
            <person name="Zhou C.H."/>
            <person name="Huang X.C."/>
            <person name="Wu X.P."/>
            <person name="Ouyang S."/>
        </authorList>
    </citation>
    <scope>NUCLEOTIDE SEQUENCE</scope>
</reference>
<protein>
    <submittedName>
        <fullName evidence="2">ATP synthase F0 subunit 8</fullName>
    </submittedName>
</protein>
<feature type="chain" id="PRO_5018226064" evidence="1">
    <location>
        <begin position="23"/>
        <end position="63"/>
    </location>
</feature>
<keyword evidence="1" id="KW-0732">Signal</keyword>